<dbReference type="PROSITE" id="PS51034">
    <property type="entry name" value="ZP_2"/>
    <property type="match status" value="1"/>
</dbReference>
<dbReference type="InterPro" id="IPR055355">
    <property type="entry name" value="ZP-C"/>
</dbReference>
<evidence type="ECO:0000256" key="1">
    <source>
        <dbReference type="ARBA" id="ARBA00022729"/>
    </source>
</evidence>
<evidence type="ECO:0000259" key="5">
    <source>
        <dbReference type="PROSITE" id="PS51034"/>
    </source>
</evidence>
<evidence type="ECO:0000256" key="3">
    <source>
        <dbReference type="SAM" id="Phobius"/>
    </source>
</evidence>
<keyword evidence="3" id="KW-0812">Transmembrane</keyword>
<keyword evidence="2" id="KW-1015">Disulfide bond</keyword>
<dbReference type="InterPro" id="IPR001507">
    <property type="entry name" value="ZP_dom"/>
</dbReference>
<dbReference type="SMART" id="SM00241">
    <property type="entry name" value="ZP"/>
    <property type="match status" value="1"/>
</dbReference>
<dbReference type="Proteomes" id="UP001642483">
    <property type="component" value="Unassembled WGS sequence"/>
</dbReference>
<sequence length="420" mass="46476">MATKFLIFFLFAFAGFQSINADGHGETNCSLTPVIKLGSTLLDQFYLQGTDKLIITSGSSLSNVTAMCEFTGITVNTTEATFYLASLESCHPLFKSDNDTLYVTWQIVSVPSINVSDTIQRYSDNCINVTCAFDINLLLNTSGIVPTIEKILLAEVVGQGEFAISIDYVNENYTALGKDPRVYVPEPIYVRAELDVDDPDNYVLQAEECWATPTSDETTMPRYDIIQDGCAVEDIFESENAITVVENYMSYFFKFYFDSFVWTGIDEDEQKIYVFCYVKICHVDSGVNCTMLPNGPCPANRKRRDVPSALTDGSNRQLISSGPIYIHKQEKETCAKNNGGCSDVCELREGDVFCSCFNGKHLNQDGKTCTTNDKEMIVLEMPHPSVTPIIALALIASLVLLVGGYMVRSSKQKISAGNLI</sequence>
<dbReference type="Gene3D" id="2.60.40.4100">
    <property type="entry name" value="Zona pellucida, ZP-C domain"/>
    <property type="match status" value="1"/>
</dbReference>
<dbReference type="Pfam" id="PF14670">
    <property type="entry name" value="FXa_inhibition"/>
    <property type="match status" value="1"/>
</dbReference>
<keyword evidence="7" id="KW-1185">Reference proteome</keyword>
<feature type="signal peptide" evidence="4">
    <location>
        <begin position="1"/>
        <end position="21"/>
    </location>
</feature>
<dbReference type="Pfam" id="PF00100">
    <property type="entry name" value="Zona_pellucida"/>
    <property type="match status" value="1"/>
</dbReference>
<dbReference type="Gene3D" id="2.10.25.10">
    <property type="entry name" value="Laminin"/>
    <property type="match status" value="1"/>
</dbReference>
<accession>A0ABP0F035</accession>
<name>A0ABP0F035_CLALP</name>
<feature type="domain" description="ZP" evidence="5">
    <location>
        <begin position="28"/>
        <end position="304"/>
    </location>
</feature>
<evidence type="ECO:0000313" key="7">
    <source>
        <dbReference type="Proteomes" id="UP001642483"/>
    </source>
</evidence>
<feature type="chain" id="PRO_5045273278" description="ZP domain-containing protein" evidence="4">
    <location>
        <begin position="22"/>
        <end position="420"/>
    </location>
</feature>
<keyword evidence="3" id="KW-1133">Transmembrane helix</keyword>
<evidence type="ECO:0000256" key="4">
    <source>
        <dbReference type="SAM" id="SignalP"/>
    </source>
</evidence>
<dbReference type="EMBL" id="CAWYQH010000002">
    <property type="protein sequence ID" value="CAK8673085.1"/>
    <property type="molecule type" value="Genomic_DNA"/>
</dbReference>
<evidence type="ECO:0000256" key="2">
    <source>
        <dbReference type="ARBA" id="ARBA00023157"/>
    </source>
</evidence>
<gene>
    <name evidence="6" type="ORF">CVLEPA_LOCUS2869</name>
</gene>
<dbReference type="PANTHER" id="PTHR14002">
    <property type="entry name" value="ENDOGLIN/TGF-BETA RECEPTOR TYPE III"/>
    <property type="match status" value="1"/>
</dbReference>
<dbReference type="InterPro" id="IPR042235">
    <property type="entry name" value="ZP-C_dom"/>
</dbReference>
<feature type="transmembrane region" description="Helical" evidence="3">
    <location>
        <begin position="386"/>
        <end position="407"/>
    </location>
</feature>
<organism evidence="6 7">
    <name type="scientific">Clavelina lepadiformis</name>
    <name type="common">Light-bulb sea squirt</name>
    <name type="synonym">Ascidia lepadiformis</name>
    <dbReference type="NCBI Taxonomy" id="159417"/>
    <lineage>
        <taxon>Eukaryota</taxon>
        <taxon>Metazoa</taxon>
        <taxon>Chordata</taxon>
        <taxon>Tunicata</taxon>
        <taxon>Ascidiacea</taxon>
        <taxon>Aplousobranchia</taxon>
        <taxon>Clavelinidae</taxon>
        <taxon>Clavelina</taxon>
    </lineage>
</organism>
<keyword evidence="3" id="KW-0472">Membrane</keyword>
<dbReference type="PANTHER" id="PTHR14002:SF54">
    <property type="entry name" value="ZONA PELLUCIDA SPERM-BINDING PROTEIN 2"/>
    <property type="match status" value="1"/>
</dbReference>
<protein>
    <recommendedName>
        <fullName evidence="5">ZP domain-containing protein</fullName>
    </recommendedName>
</protein>
<proteinExistence type="predicted"/>
<reference evidence="6 7" key="1">
    <citation type="submission" date="2024-02" db="EMBL/GenBank/DDBJ databases">
        <authorList>
            <person name="Daric V."/>
            <person name="Darras S."/>
        </authorList>
    </citation>
    <scope>NUCLEOTIDE SEQUENCE [LARGE SCALE GENOMIC DNA]</scope>
</reference>
<dbReference type="SUPFAM" id="SSF57196">
    <property type="entry name" value="EGF/Laminin"/>
    <property type="match status" value="1"/>
</dbReference>
<keyword evidence="1 4" id="KW-0732">Signal</keyword>
<evidence type="ECO:0000313" key="6">
    <source>
        <dbReference type="EMBL" id="CAK8673085.1"/>
    </source>
</evidence>
<comment type="caution">
    <text evidence="6">The sequence shown here is derived from an EMBL/GenBank/DDBJ whole genome shotgun (WGS) entry which is preliminary data.</text>
</comment>